<gene>
    <name evidence="3" type="ORF">B0T25DRAFT_569637</name>
</gene>
<name>A0AAJ0HDV0_9PEZI</name>
<keyword evidence="2" id="KW-0812">Transmembrane</keyword>
<feature type="compositionally biased region" description="Polar residues" evidence="1">
    <location>
        <begin position="173"/>
        <end position="189"/>
    </location>
</feature>
<organism evidence="3 4">
    <name type="scientific">Lasiosphaeria hispida</name>
    <dbReference type="NCBI Taxonomy" id="260671"/>
    <lineage>
        <taxon>Eukaryota</taxon>
        <taxon>Fungi</taxon>
        <taxon>Dikarya</taxon>
        <taxon>Ascomycota</taxon>
        <taxon>Pezizomycotina</taxon>
        <taxon>Sordariomycetes</taxon>
        <taxon>Sordariomycetidae</taxon>
        <taxon>Sordariales</taxon>
        <taxon>Lasiosphaeriaceae</taxon>
        <taxon>Lasiosphaeria</taxon>
    </lineage>
</organism>
<keyword evidence="2" id="KW-1133">Transmembrane helix</keyword>
<keyword evidence="4" id="KW-1185">Reference proteome</keyword>
<keyword evidence="2" id="KW-0472">Membrane</keyword>
<reference evidence="3" key="2">
    <citation type="submission" date="2023-06" db="EMBL/GenBank/DDBJ databases">
        <authorList>
            <consortium name="Lawrence Berkeley National Laboratory"/>
            <person name="Haridas S."/>
            <person name="Hensen N."/>
            <person name="Bonometti L."/>
            <person name="Westerberg I."/>
            <person name="Brannstrom I.O."/>
            <person name="Guillou S."/>
            <person name="Cros-Aarteil S."/>
            <person name="Calhoun S."/>
            <person name="Kuo A."/>
            <person name="Mondo S."/>
            <person name="Pangilinan J."/>
            <person name="Riley R."/>
            <person name="Labutti K."/>
            <person name="Andreopoulos B."/>
            <person name="Lipzen A."/>
            <person name="Chen C."/>
            <person name="Yanf M."/>
            <person name="Daum C."/>
            <person name="Ng V."/>
            <person name="Clum A."/>
            <person name="Steindorff A."/>
            <person name="Ohm R."/>
            <person name="Martin F."/>
            <person name="Silar P."/>
            <person name="Natvig D."/>
            <person name="Lalanne C."/>
            <person name="Gautier V."/>
            <person name="Ament-Velasquez S.L."/>
            <person name="Kruys A."/>
            <person name="Hutchinson M.I."/>
            <person name="Powell A.J."/>
            <person name="Barry K."/>
            <person name="Miller A.N."/>
            <person name="Grigoriev I.V."/>
            <person name="Debuchy R."/>
            <person name="Gladieux P."/>
            <person name="Thoren M.H."/>
            <person name="Johannesson H."/>
        </authorList>
    </citation>
    <scope>NUCLEOTIDE SEQUENCE</scope>
    <source>
        <strain evidence="3">CBS 955.72</strain>
    </source>
</reference>
<sequence>MAASSLPARAESMSSSSFWTRAASTLNVLVGREVDKCRPQPDVDLCEKPGISSAAMTGIIIGVVVGVVITTTLSVLLYFHMRKNKREKQEEQADHFQMSDYGLDEIPGAAPKKQRPGHRPQLSIDDLPKAGPPAGGQPGHLNPFVSADDAASVRSFDGLNPPTNSWPKRFDSAESSQSNLSAQNKEGKA</sequence>
<comment type="caution">
    <text evidence="3">The sequence shown here is derived from an EMBL/GenBank/DDBJ whole genome shotgun (WGS) entry which is preliminary data.</text>
</comment>
<evidence type="ECO:0000313" key="4">
    <source>
        <dbReference type="Proteomes" id="UP001275084"/>
    </source>
</evidence>
<protein>
    <submittedName>
        <fullName evidence="3">Uncharacterized protein</fullName>
    </submittedName>
</protein>
<feature type="transmembrane region" description="Helical" evidence="2">
    <location>
        <begin position="54"/>
        <end position="79"/>
    </location>
</feature>
<evidence type="ECO:0000256" key="2">
    <source>
        <dbReference type="SAM" id="Phobius"/>
    </source>
</evidence>
<evidence type="ECO:0000313" key="3">
    <source>
        <dbReference type="EMBL" id="KAK3348977.1"/>
    </source>
</evidence>
<accession>A0AAJ0HDV0</accession>
<reference evidence="3" key="1">
    <citation type="journal article" date="2023" name="Mol. Phylogenet. Evol.">
        <title>Genome-scale phylogeny and comparative genomics of the fungal order Sordariales.</title>
        <authorList>
            <person name="Hensen N."/>
            <person name="Bonometti L."/>
            <person name="Westerberg I."/>
            <person name="Brannstrom I.O."/>
            <person name="Guillou S."/>
            <person name="Cros-Aarteil S."/>
            <person name="Calhoun S."/>
            <person name="Haridas S."/>
            <person name="Kuo A."/>
            <person name="Mondo S."/>
            <person name="Pangilinan J."/>
            <person name="Riley R."/>
            <person name="LaButti K."/>
            <person name="Andreopoulos B."/>
            <person name="Lipzen A."/>
            <person name="Chen C."/>
            <person name="Yan M."/>
            <person name="Daum C."/>
            <person name="Ng V."/>
            <person name="Clum A."/>
            <person name="Steindorff A."/>
            <person name="Ohm R.A."/>
            <person name="Martin F."/>
            <person name="Silar P."/>
            <person name="Natvig D.O."/>
            <person name="Lalanne C."/>
            <person name="Gautier V."/>
            <person name="Ament-Velasquez S.L."/>
            <person name="Kruys A."/>
            <person name="Hutchinson M.I."/>
            <person name="Powell A.J."/>
            <person name="Barry K."/>
            <person name="Miller A.N."/>
            <person name="Grigoriev I.V."/>
            <person name="Debuchy R."/>
            <person name="Gladieux P."/>
            <person name="Hiltunen Thoren M."/>
            <person name="Johannesson H."/>
        </authorList>
    </citation>
    <scope>NUCLEOTIDE SEQUENCE</scope>
    <source>
        <strain evidence="3">CBS 955.72</strain>
    </source>
</reference>
<dbReference type="EMBL" id="JAUIQD010000005">
    <property type="protein sequence ID" value="KAK3348977.1"/>
    <property type="molecule type" value="Genomic_DNA"/>
</dbReference>
<feature type="region of interest" description="Disordered" evidence="1">
    <location>
        <begin position="102"/>
        <end position="189"/>
    </location>
</feature>
<dbReference type="Proteomes" id="UP001275084">
    <property type="component" value="Unassembled WGS sequence"/>
</dbReference>
<proteinExistence type="predicted"/>
<evidence type="ECO:0000256" key="1">
    <source>
        <dbReference type="SAM" id="MobiDB-lite"/>
    </source>
</evidence>
<dbReference type="AlphaFoldDB" id="A0AAJ0HDV0"/>